<name>A0ABW4KKZ0_9BACI</name>
<reference evidence="2" key="1">
    <citation type="journal article" date="2019" name="Int. J. Syst. Evol. Microbiol.">
        <title>The Global Catalogue of Microorganisms (GCM) 10K type strain sequencing project: providing services to taxonomists for standard genome sequencing and annotation.</title>
        <authorList>
            <consortium name="The Broad Institute Genomics Platform"/>
            <consortium name="The Broad Institute Genome Sequencing Center for Infectious Disease"/>
            <person name="Wu L."/>
            <person name="Ma J."/>
        </authorList>
    </citation>
    <scope>NUCLEOTIDE SEQUENCE [LARGE SCALE GENOMIC DNA]</scope>
    <source>
        <strain evidence="2">CGMCC 1.12295</strain>
    </source>
</reference>
<dbReference type="Proteomes" id="UP001597301">
    <property type="component" value="Unassembled WGS sequence"/>
</dbReference>
<dbReference type="EMBL" id="JBHUEO010000121">
    <property type="protein sequence ID" value="MFD1708827.1"/>
    <property type="molecule type" value="Genomic_DNA"/>
</dbReference>
<dbReference type="Gene3D" id="2.40.100.20">
    <property type="match status" value="1"/>
</dbReference>
<evidence type="ECO:0000313" key="1">
    <source>
        <dbReference type="EMBL" id="MFD1708827.1"/>
    </source>
</evidence>
<organism evidence="1 2">
    <name type="scientific">Siminovitchia sediminis</name>
    <dbReference type="NCBI Taxonomy" id="1274353"/>
    <lineage>
        <taxon>Bacteria</taxon>
        <taxon>Bacillati</taxon>
        <taxon>Bacillota</taxon>
        <taxon>Bacilli</taxon>
        <taxon>Bacillales</taxon>
        <taxon>Bacillaceae</taxon>
        <taxon>Siminovitchia</taxon>
    </lineage>
</organism>
<evidence type="ECO:0000313" key="2">
    <source>
        <dbReference type="Proteomes" id="UP001597301"/>
    </source>
</evidence>
<comment type="caution">
    <text evidence="1">The sequence shown here is derived from an EMBL/GenBank/DDBJ whole genome shotgun (WGS) entry which is preliminary data.</text>
</comment>
<sequence length="144" mass="16582">MSQSIEIYWPDFNQTIKAGLLSELNAELCTQFLKTLPFKSIQSHAVVAGKQMYFPYRLNGSSKHYSEAMDKQPIGRINIELDFQYLSINYGPMTEPVPAVPVAQVDDGDIELLQQIGEKVWHNLLFEDRYLQVHVRWAGDDVYE</sequence>
<keyword evidence="2" id="KW-1185">Reference proteome</keyword>
<gene>
    <name evidence="1" type="ORF">ACFSCZ_19310</name>
</gene>
<proteinExistence type="predicted"/>
<dbReference type="RefSeq" id="WP_380776642.1">
    <property type="nucleotide sequence ID" value="NZ_JBHUEO010000121.1"/>
</dbReference>
<accession>A0ABW4KKZ0</accession>
<protein>
    <submittedName>
        <fullName evidence="1">Uncharacterized protein</fullName>
    </submittedName>
</protein>